<dbReference type="CDD" id="cd03809">
    <property type="entry name" value="GT4_MtfB-like"/>
    <property type="match status" value="1"/>
</dbReference>
<evidence type="ECO:0000256" key="1">
    <source>
        <dbReference type="ARBA" id="ARBA00022679"/>
    </source>
</evidence>
<reference evidence="4 5" key="1">
    <citation type="journal article" date="2015" name="Nature">
        <title>rRNA introns, odd ribosomes, and small enigmatic genomes across a large radiation of phyla.</title>
        <authorList>
            <person name="Brown C.T."/>
            <person name="Hug L.A."/>
            <person name="Thomas B.C."/>
            <person name="Sharon I."/>
            <person name="Castelle C.J."/>
            <person name="Singh A."/>
            <person name="Wilkins M.J."/>
            <person name="Williams K.H."/>
            <person name="Banfield J.F."/>
        </authorList>
    </citation>
    <scope>NUCLEOTIDE SEQUENCE [LARGE SCALE GENOMIC DNA]</scope>
</reference>
<feature type="domain" description="Glycosyltransferase subfamily 4-like N-terminal" evidence="3">
    <location>
        <begin position="38"/>
        <end position="145"/>
    </location>
</feature>
<dbReference type="EMBL" id="LBOI01000016">
    <property type="protein sequence ID" value="KKP31100.1"/>
    <property type="molecule type" value="Genomic_DNA"/>
</dbReference>
<dbReference type="Gene3D" id="3.40.50.2000">
    <property type="entry name" value="Glycogen Phosphorylase B"/>
    <property type="match status" value="2"/>
</dbReference>
<evidence type="ECO:0000313" key="4">
    <source>
        <dbReference type="EMBL" id="KKP31100.1"/>
    </source>
</evidence>
<dbReference type="InterPro" id="IPR028098">
    <property type="entry name" value="Glyco_trans_4-like_N"/>
</dbReference>
<dbReference type="InterPro" id="IPR001296">
    <property type="entry name" value="Glyco_trans_1"/>
</dbReference>
<gene>
    <name evidence="4" type="ORF">UR21_C0016G0018</name>
</gene>
<sequence length="351" mass="39747">MQIAIQSGSSSNEDAVRGIGVHTNELIKALDIEIKNKNDIQIDSKIDKNRHYNVIHFTSFRPFFISLPFTKPKGTKFVLTIHDLIPLIYPKVYKSGIKGKVNFLINKLLVKLYVDKIITISETSKKDICRFLGVDPKIVHVIYLGSKKEYKQILSLRDKKVQSQNVFKLPEKFIFYFGDINYNKNVPTLVKACEKLNILLVIAGKQIKEIETMDLNHPELIHLKPVYETLINSNKVRRLGYITDEEANKVLNIASVLVQPSCYEGFGLSIIHAFAAGCPVIAGKTQALVEVGGDACLYFDTQSTDDLVEKINEILSNSDLRQKLISNGLIRIKDFSWEKTAKETLDIYEQG</sequence>
<dbReference type="GO" id="GO:0016757">
    <property type="term" value="F:glycosyltransferase activity"/>
    <property type="evidence" value="ECO:0007669"/>
    <property type="project" value="InterPro"/>
</dbReference>
<keyword evidence="1 4" id="KW-0808">Transferase</keyword>
<dbReference type="PANTHER" id="PTHR46401">
    <property type="entry name" value="GLYCOSYLTRANSFERASE WBBK-RELATED"/>
    <property type="match status" value="1"/>
</dbReference>
<evidence type="ECO:0000259" key="2">
    <source>
        <dbReference type="Pfam" id="PF00534"/>
    </source>
</evidence>
<protein>
    <submittedName>
        <fullName evidence="4">Glycosyl transferase group 1</fullName>
    </submittedName>
</protein>
<dbReference type="Proteomes" id="UP000034803">
    <property type="component" value="Unassembled WGS sequence"/>
</dbReference>
<feature type="domain" description="Glycosyl transferase family 1" evidence="2">
    <location>
        <begin position="162"/>
        <end position="328"/>
    </location>
</feature>
<organism evidence="4 5">
    <name type="scientific">Candidatus Woesebacteria bacterium GW2011_GWC2_31_9</name>
    <dbReference type="NCBI Taxonomy" id="1618586"/>
    <lineage>
        <taxon>Bacteria</taxon>
        <taxon>Candidatus Woeseibacteriota</taxon>
    </lineage>
</organism>
<evidence type="ECO:0000259" key="3">
    <source>
        <dbReference type="Pfam" id="PF13439"/>
    </source>
</evidence>
<dbReference type="SUPFAM" id="SSF53756">
    <property type="entry name" value="UDP-Glycosyltransferase/glycogen phosphorylase"/>
    <property type="match status" value="1"/>
</dbReference>
<name>A0A0G0AWY5_9BACT</name>
<dbReference type="AlphaFoldDB" id="A0A0G0AWY5"/>
<evidence type="ECO:0000313" key="5">
    <source>
        <dbReference type="Proteomes" id="UP000034803"/>
    </source>
</evidence>
<dbReference type="Pfam" id="PF00534">
    <property type="entry name" value="Glycos_transf_1"/>
    <property type="match status" value="1"/>
</dbReference>
<dbReference type="PANTHER" id="PTHR46401:SF2">
    <property type="entry name" value="GLYCOSYLTRANSFERASE WBBK-RELATED"/>
    <property type="match status" value="1"/>
</dbReference>
<comment type="caution">
    <text evidence="4">The sequence shown here is derived from an EMBL/GenBank/DDBJ whole genome shotgun (WGS) entry which is preliminary data.</text>
</comment>
<accession>A0A0G0AWY5</accession>
<proteinExistence type="predicted"/>
<dbReference type="Pfam" id="PF13439">
    <property type="entry name" value="Glyco_transf_4"/>
    <property type="match status" value="1"/>
</dbReference>